<protein>
    <submittedName>
        <fullName evidence="3">Cell division protein FtsB</fullName>
    </submittedName>
</protein>
<organism evidence="3 4">
    <name type="scientific">Nocardioides zeae</name>
    <dbReference type="NCBI Taxonomy" id="1457234"/>
    <lineage>
        <taxon>Bacteria</taxon>
        <taxon>Bacillati</taxon>
        <taxon>Actinomycetota</taxon>
        <taxon>Actinomycetes</taxon>
        <taxon>Propionibacteriales</taxon>
        <taxon>Nocardioidaceae</taxon>
        <taxon>Nocardioides</taxon>
    </lineage>
</organism>
<gene>
    <name evidence="3" type="ORF">QE405_000909</name>
</gene>
<keyword evidence="2" id="KW-1133">Transmembrane helix</keyword>
<feature type="transmembrane region" description="Helical" evidence="2">
    <location>
        <begin position="40"/>
        <end position="58"/>
    </location>
</feature>
<name>A0AAJ1TX57_9ACTN</name>
<keyword evidence="2" id="KW-0472">Membrane</keyword>
<feature type="compositionally biased region" description="Low complexity" evidence="1">
    <location>
        <begin position="183"/>
        <end position="195"/>
    </location>
</feature>
<keyword evidence="2" id="KW-0812">Transmembrane</keyword>
<sequence>MSSAPAPRWRGVPRIAEEAVERARLQVVPRVRARAPRVPFVILVGAVLLAGTVGLLLFNTSMQQAAFTGAELQSRVDLLDAKEQTLARQAEELRDPQRLAEQASAMGMVPATAPAVIDLREGRITVPGVPASPDDALDVAPPEPVKPAVLNPAPIYRDVTPPATPATGTAQGTAEGTAGGTAQGTAQGEQAPTGGEQDLPTDDAPAQP</sequence>
<feature type="region of interest" description="Disordered" evidence="1">
    <location>
        <begin position="129"/>
        <end position="208"/>
    </location>
</feature>
<evidence type="ECO:0000313" key="4">
    <source>
        <dbReference type="Proteomes" id="UP001239215"/>
    </source>
</evidence>
<evidence type="ECO:0000313" key="3">
    <source>
        <dbReference type="EMBL" id="MDQ1103625.1"/>
    </source>
</evidence>
<evidence type="ECO:0000256" key="2">
    <source>
        <dbReference type="SAM" id="Phobius"/>
    </source>
</evidence>
<accession>A0AAJ1TX57</accession>
<dbReference type="GO" id="GO:0051301">
    <property type="term" value="P:cell division"/>
    <property type="evidence" value="ECO:0007669"/>
    <property type="project" value="UniProtKB-KW"/>
</dbReference>
<feature type="compositionally biased region" description="Low complexity" evidence="1">
    <location>
        <begin position="165"/>
        <end position="176"/>
    </location>
</feature>
<evidence type="ECO:0000256" key="1">
    <source>
        <dbReference type="SAM" id="MobiDB-lite"/>
    </source>
</evidence>
<dbReference type="RefSeq" id="WP_307199038.1">
    <property type="nucleotide sequence ID" value="NZ_JAUTAN010000001.1"/>
</dbReference>
<reference evidence="3" key="1">
    <citation type="submission" date="2023-07" db="EMBL/GenBank/DDBJ databases">
        <title>Functional and genomic diversity of the sorghum phyllosphere microbiome.</title>
        <authorList>
            <person name="Shade A."/>
        </authorList>
    </citation>
    <scope>NUCLEOTIDE SEQUENCE</scope>
    <source>
        <strain evidence="3">SORGH_AS_1067</strain>
    </source>
</reference>
<dbReference type="Proteomes" id="UP001239215">
    <property type="component" value="Unassembled WGS sequence"/>
</dbReference>
<comment type="caution">
    <text evidence="3">The sequence shown here is derived from an EMBL/GenBank/DDBJ whole genome shotgun (WGS) entry which is preliminary data.</text>
</comment>
<dbReference type="AlphaFoldDB" id="A0AAJ1TX57"/>
<keyword evidence="3" id="KW-0132">Cell division</keyword>
<dbReference type="EMBL" id="JAUTAN010000001">
    <property type="protein sequence ID" value="MDQ1103625.1"/>
    <property type="molecule type" value="Genomic_DNA"/>
</dbReference>
<keyword evidence="3" id="KW-0131">Cell cycle</keyword>
<proteinExistence type="predicted"/>